<keyword evidence="4" id="KW-1185">Reference proteome</keyword>
<dbReference type="InterPro" id="IPR005502">
    <property type="entry name" value="Ribosyl_crysJ1"/>
</dbReference>
<evidence type="ECO:0000256" key="2">
    <source>
        <dbReference type="ARBA" id="ARBA00022801"/>
    </source>
</evidence>
<name>A0ABN1J2R1_9FLAO</name>
<protein>
    <submittedName>
        <fullName evidence="3">ADP-ribosylglycohydrolase family protein</fullName>
    </submittedName>
</protein>
<keyword evidence="2" id="KW-0378">Hydrolase</keyword>
<comment type="similarity">
    <text evidence="1">Belongs to the ADP-ribosylglycohydrolase family.</text>
</comment>
<comment type="caution">
    <text evidence="3">The sequence shown here is derived from an EMBL/GenBank/DDBJ whole genome shotgun (WGS) entry which is preliminary data.</text>
</comment>
<gene>
    <name evidence="3" type="ORF">GCM10009430_34710</name>
</gene>
<dbReference type="InterPro" id="IPR050792">
    <property type="entry name" value="ADP-ribosylglycohydrolase"/>
</dbReference>
<dbReference type="Gene3D" id="1.10.4080.10">
    <property type="entry name" value="ADP-ribosylation/Crystallin J1"/>
    <property type="match status" value="1"/>
</dbReference>
<dbReference type="Proteomes" id="UP001501758">
    <property type="component" value="Unassembled WGS sequence"/>
</dbReference>
<dbReference type="PANTHER" id="PTHR16222:SF24">
    <property type="entry name" value="ADP-RIBOSYLHYDROLASE ARH3"/>
    <property type="match status" value="1"/>
</dbReference>
<evidence type="ECO:0000313" key="3">
    <source>
        <dbReference type="EMBL" id="GAA0727059.1"/>
    </source>
</evidence>
<evidence type="ECO:0000313" key="4">
    <source>
        <dbReference type="Proteomes" id="UP001501758"/>
    </source>
</evidence>
<organism evidence="3 4">
    <name type="scientific">Aquimarina litoralis</name>
    <dbReference type="NCBI Taxonomy" id="584605"/>
    <lineage>
        <taxon>Bacteria</taxon>
        <taxon>Pseudomonadati</taxon>
        <taxon>Bacteroidota</taxon>
        <taxon>Flavobacteriia</taxon>
        <taxon>Flavobacteriales</taxon>
        <taxon>Flavobacteriaceae</taxon>
        <taxon>Aquimarina</taxon>
    </lineage>
</organism>
<dbReference type="SUPFAM" id="SSF101478">
    <property type="entry name" value="ADP-ribosylglycohydrolase"/>
    <property type="match status" value="1"/>
</dbReference>
<sequence>MKTMLEHIKGGIFGIAVGDALGVPYEFLDRDQMDKRPARDMIGYGTHNQPPGTWSDDSSLTFCLMDSLCNGYDLEDIASKSAAWFYENLWTPRGFVFDIGITTKNAIYQYKRGMRPDLCGGLDEYSNGNGSLMRILPLAYYLKREEDIEIRYDVIKRVSSITHGHLRSVFSCFIYVEYALLLLNGLDKFEAYENIKQLILDFAKQNDFNPKEISLFSRILEEDISKQDRFNIKGTGYVLRSLEASFWCLLTSNSFEEAVLKGINLGEDTDTTAAITGGLAGIYFGYDAIPETWKFQLARFEDIESLIERFNYCLENRS</sequence>
<dbReference type="Pfam" id="PF03747">
    <property type="entry name" value="ADP_ribosyl_GH"/>
    <property type="match status" value="1"/>
</dbReference>
<dbReference type="RefSeq" id="WP_343913530.1">
    <property type="nucleotide sequence ID" value="NZ_BAAAGE010000003.1"/>
</dbReference>
<proteinExistence type="inferred from homology"/>
<evidence type="ECO:0000256" key="1">
    <source>
        <dbReference type="ARBA" id="ARBA00010702"/>
    </source>
</evidence>
<dbReference type="InterPro" id="IPR036705">
    <property type="entry name" value="Ribosyl_crysJ1_sf"/>
</dbReference>
<dbReference type="EMBL" id="BAAAGE010000003">
    <property type="protein sequence ID" value="GAA0727059.1"/>
    <property type="molecule type" value="Genomic_DNA"/>
</dbReference>
<reference evidence="3 4" key="1">
    <citation type="journal article" date="2019" name="Int. J. Syst. Evol. Microbiol.">
        <title>The Global Catalogue of Microorganisms (GCM) 10K type strain sequencing project: providing services to taxonomists for standard genome sequencing and annotation.</title>
        <authorList>
            <consortium name="The Broad Institute Genomics Platform"/>
            <consortium name="The Broad Institute Genome Sequencing Center for Infectious Disease"/>
            <person name="Wu L."/>
            <person name="Ma J."/>
        </authorList>
    </citation>
    <scope>NUCLEOTIDE SEQUENCE [LARGE SCALE GENOMIC DNA]</scope>
    <source>
        <strain evidence="3 4">JCM 15974</strain>
    </source>
</reference>
<accession>A0ABN1J2R1</accession>
<dbReference type="PANTHER" id="PTHR16222">
    <property type="entry name" value="ADP-RIBOSYLGLYCOHYDROLASE"/>
    <property type="match status" value="1"/>
</dbReference>